<comment type="caution">
    <text evidence="2">The sequence shown here is derived from an EMBL/GenBank/DDBJ whole genome shotgun (WGS) entry which is preliminary data.</text>
</comment>
<name>A0AAP5M8Z5_9CYAN</name>
<evidence type="ECO:0000313" key="3">
    <source>
        <dbReference type="Proteomes" id="UP000667802"/>
    </source>
</evidence>
<keyword evidence="3" id="KW-1185">Reference proteome</keyword>
<reference evidence="3" key="1">
    <citation type="journal article" date="2021" name="Science">
        <title>Hunting the eagle killer: A cyanobacterial neurotoxin causes vacuolar myelinopathy.</title>
        <authorList>
            <person name="Breinlinger S."/>
            <person name="Phillips T.J."/>
            <person name="Haram B.N."/>
            <person name="Mares J."/>
            <person name="Martinez Yerena J.A."/>
            <person name="Hrouzek P."/>
            <person name="Sobotka R."/>
            <person name="Henderson W.M."/>
            <person name="Schmieder P."/>
            <person name="Williams S.M."/>
            <person name="Lauderdale J.D."/>
            <person name="Wilde H.D."/>
            <person name="Gerrin W."/>
            <person name="Kust A."/>
            <person name="Washington J.W."/>
            <person name="Wagner C."/>
            <person name="Geier B."/>
            <person name="Liebeke M."/>
            <person name="Enke H."/>
            <person name="Niedermeyer T.H.J."/>
            <person name="Wilde S.B."/>
        </authorList>
    </citation>
    <scope>NUCLEOTIDE SEQUENCE [LARGE SCALE GENOMIC DNA]</scope>
    <source>
        <strain evidence="3">Thurmond2011</strain>
    </source>
</reference>
<keyword evidence="1" id="KW-1133">Transmembrane helix</keyword>
<dbReference type="Proteomes" id="UP000667802">
    <property type="component" value="Unassembled WGS sequence"/>
</dbReference>
<evidence type="ECO:0000313" key="2">
    <source>
        <dbReference type="EMBL" id="MDR9894138.1"/>
    </source>
</evidence>
<evidence type="ECO:0000256" key="1">
    <source>
        <dbReference type="SAM" id="Phobius"/>
    </source>
</evidence>
<dbReference type="AlphaFoldDB" id="A0AAP5M8Z5"/>
<dbReference type="RefSeq" id="WP_208344625.1">
    <property type="nucleotide sequence ID" value="NZ_CAWQFN010000522.1"/>
</dbReference>
<organism evidence="2 3">
    <name type="scientific">Aetokthonos hydrillicola Thurmond2011</name>
    <dbReference type="NCBI Taxonomy" id="2712845"/>
    <lineage>
        <taxon>Bacteria</taxon>
        <taxon>Bacillati</taxon>
        <taxon>Cyanobacteriota</taxon>
        <taxon>Cyanophyceae</taxon>
        <taxon>Nostocales</taxon>
        <taxon>Hapalosiphonaceae</taxon>
        <taxon>Aetokthonos</taxon>
    </lineage>
</organism>
<dbReference type="EMBL" id="JAALHA020000002">
    <property type="protein sequence ID" value="MDR9894138.1"/>
    <property type="molecule type" value="Genomic_DNA"/>
</dbReference>
<sequence>MKRSRRSIFRDDAVRRYVESREKSVLPRLVSPRMFIYLWFLLGLLLISSIVAWFSKVPVYASGSAVVVRWKSKKNTSGNIVVAAFFPPQYLPKLQTAQKLFLHFDGMSVNGASRGENRLERSVIFVKPEISSPDVVHKQFALDSGAAQNITQPVAAVVAQLEPISTGLTGSTYLGSVGRADVEVGKARAVSLLPLIGHFFEQ</sequence>
<feature type="transmembrane region" description="Helical" evidence="1">
    <location>
        <begin position="34"/>
        <end position="54"/>
    </location>
</feature>
<keyword evidence="1" id="KW-0472">Membrane</keyword>
<gene>
    <name evidence="2" type="ORF">G7B40_006075</name>
</gene>
<keyword evidence="1" id="KW-0812">Transmembrane</keyword>
<proteinExistence type="predicted"/>
<protein>
    <submittedName>
        <fullName evidence="2">Uncharacterized protein</fullName>
    </submittedName>
</protein>
<accession>A0AAP5M8Z5</accession>